<keyword evidence="4" id="KW-1185">Reference proteome</keyword>
<gene>
    <name evidence="3" type="ORF">BSL78_11496</name>
</gene>
<dbReference type="EMBL" id="MRZV01000363">
    <property type="protein sequence ID" value="PIK51624.1"/>
    <property type="molecule type" value="Genomic_DNA"/>
</dbReference>
<name>A0A2G8KUE7_STIJA</name>
<dbReference type="STRING" id="307972.A0A2G8KUE7"/>
<feature type="compositionally biased region" description="Basic and acidic residues" evidence="2">
    <location>
        <begin position="59"/>
        <end position="74"/>
    </location>
</feature>
<dbReference type="GO" id="GO:0034451">
    <property type="term" value="C:centriolar satellite"/>
    <property type="evidence" value="ECO:0007669"/>
    <property type="project" value="TreeGrafter"/>
</dbReference>
<feature type="coiled-coil region" evidence="1">
    <location>
        <begin position="338"/>
        <end position="376"/>
    </location>
</feature>
<evidence type="ECO:0000256" key="2">
    <source>
        <dbReference type="SAM" id="MobiDB-lite"/>
    </source>
</evidence>
<organism evidence="3 4">
    <name type="scientific">Stichopus japonicus</name>
    <name type="common">Sea cucumber</name>
    <dbReference type="NCBI Taxonomy" id="307972"/>
    <lineage>
        <taxon>Eukaryota</taxon>
        <taxon>Metazoa</taxon>
        <taxon>Echinodermata</taxon>
        <taxon>Eleutherozoa</taxon>
        <taxon>Echinozoa</taxon>
        <taxon>Holothuroidea</taxon>
        <taxon>Aspidochirotacea</taxon>
        <taxon>Aspidochirotida</taxon>
        <taxon>Stichopodidae</taxon>
        <taxon>Apostichopus</taxon>
    </lineage>
</organism>
<dbReference type="GO" id="GO:0005929">
    <property type="term" value="C:cilium"/>
    <property type="evidence" value="ECO:0007669"/>
    <property type="project" value="GOC"/>
</dbReference>
<evidence type="ECO:0000313" key="4">
    <source>
        <dbReference type="Proteomes" id="UP000230750"/>
    </source>
</evidence>
<evidence type="ECO:0000256" key="1">
    <source>
        <dbReference type="SAM" id="Coils"/>
    </source>
</evidence>
<accession>A0A2G8KUE7</accession>
<dbReference type="GO" id="GO:0010824">
    <property type="term" value="P:regulation of centrosome duplication"/>
    <property type="evidence" value="ECO:0007669"/>
    <property type="project" value="TreeGrafter"/>
</dbReference>
<dbReference type="OrthoDB" id="197735at2759"/>
<feature type="compositionally biased region" description="Acidic residues" evidence="2">
    <location>
        <begin position="83"/>
        <end position="99"/>
    </location>
</feature>
<dbReference type="AlphaFoldDB" id="A0A2G8KUE7"/>
<reference evidence="3 4" key="1">
    <citation type="journal article" date="2017" name="PLoS Biol.">
        <title>The sea cucumber genome provides insights into morphological evolution and visceral regeneration.</title>
        <authorList>
            <person name="Zhang X."/>
            <person name="Sun L."/>
            <person name="Yuan J."/>
            <person name="Sun Y."/>
            <person name="Gao Y."/>
            <person name="Zhang L."/>
            <person name="Li S."/>
            <person name="Dai H."/>
            <person name="Hamel J.F."/>
            <person name="Liu C."/>
            <person name="Yu Y."/>
            <person name="Liu S."/>
            <person name="Lin W."/>
            <person name="Guo K."/>
            <person name="Jin S."/>
            <person name="Xu P."/>
            <person name="Storey K.B."/>
            <person name="Huan P."/>
            <person name="Zhang T."/>
            <person name="Zhou Y."/>
            <person name="Zhang J."/>
            <person name="Lin C."/>
            <person name="Li X."/>
            <person name="Xing L."/>
            <person name="Huo D."/>
            <person name="Sun M."/>
            <person name="Wang L."/>
            <person name="Mercier A."/>
            <person name="Li F."/>
            <person name="Yang H."/>
            <person name="Xiang J."/>
        </authorList>
    </citation>
    <scope>NUCLEOTIDE SEQUENCE [LARGE SCALE GENOMIC DNA]</scope>
    <source>
        <strain evidence="3">Shaxun</strain>
        <tissue evidence="3">Muscle</tissue>
    </source>
</reference>
<dbReference type="PANTHER" id="PTHR31540:SF1">
    <property type="entry name" value="CENTROSOMAL PROTEIN OF 131 KDA"/>
    <property type="match status" value="1"/>
</dbReference>
<evidence type="ECO:0000313" key="3">
    <source>
        <dbReference type="EMBL" id="PIK51624.1"/>
    </source>
</evidence>
<proteinExistence type="predicted"/>
<dbReference type="InterPro" id="IPR030465">
    <property type="entry name" value="CEP131"/>
</dbReference>
<sequence length="556" mass="65434">MGERPGTASSVGKKVEDIFQSGSSPRTPGKDDPGEDVPETPSVTTHTKTTLDDLLDTLKQLEEPVRIKSPDMKKPKGPAWLDIFDDKEDGGLEEQEEDTEPNRLKASSNPVYLSAENLQEMTKSGKVPEKPKRKPNSHALLTEQKLKNIMSFLDEIDDTDPESVSQVNAKGDEDLANPPTLVRLLKKFRSWRKHRLLPLRSPAPSSLNDFSWMKRIGQSKCSRRVLCHVDTSINNNKYTSMCLYYQNQQRELTVRHAKEQDKETKKRLNLQKEEYETTIKRHLSFIDQVFTIRRHLSFIDQVFTIRRHLSFIDQVFTIRRHLSIIDQVFTIRRHLSFIDQLIDDKKALNEKYDSVVQELKQVDKKYQGRIKSMEENQGLELQKVKDVHAAAEKIRREKWIDEKTKKIKEITVKGLEPEIQRLIANHKAEIKKIKTIHEAELLQSEERAGQKYIHHTEELREQLAHEKEQACARERELSKQRYEKQLEQEEASFQQQRRRLYQDVQEEKERIAEQAKKQRQELDRLQHQMEENNRKALSTLREEYEKARDEQERRHT</sequence>
<dbReference type="PANTHER" id="PTHR31540">
    <property type="entry name" value="CENTROSOMAL PROTEIN OF 131 KDA"/>
    <property type="match status" value="1"/>
</dbReference>
<comment type="caution">
    <text evidence="3">The sequence shown here is derived from an EMBL/GenBank/DDBJ whole genome shotgun (WGS) entry which is preliminary data.</text>
</comment>
<protein>
    <submittedName>
        <fullName evidence="3">Putative 5-azacytidine-induced protein 1-like</fullName>
    </submittedName>
</protein>
<feature type="region of interest" description="Disordered" evidence="2">
    <location>
        <begin position="508"/>
        <end position="556"/>
    </location>
</feature>
<dbReference type="Proteomes" id="UP000230750">
    <property type="component" value="Unassembled WGS sequence"/>
</dbReference>
<keyword evidence="1" id="KW-0175">Coiled coil</keyword>
<feature type="region of interest" description="Disordered" evidence="2">
    <location>
        <begin position="1"/>
        <end position="105"/>
    </location>
</feature>
<dbReference type="GO" id="GO:0035735">
    <property type="term" value="P:intraciliary transport involved in cilium assembly"/>
    <property type="evidence" value="ECO:0007669"/>
    <property type="project" value="InterPro"/>
</dbReference>